<dbReference type="EMBL" id="CP019343">
    <property type="protein sequence ID" value="ARN75111.1"/>
    <property type="molecule type" value="Genomic_DNA"/>
</dbReference>
<name>A0A1X9ND77_9GAMM</name>
<dbReference type="AlphaFoldDB" id="A0A1X9ND77"/>
<gene>
    <name evidence="2" type="ORF">BST96_13900</name>
</gene>
<evidence type="ECO:0000313" key="3">
    <source>
        <dbReference type="Proteomes" id="UP000193450"/>
    </source>
</evidence>
<keyword evidence="3" id="KW-1185">Reference proteome</keyword>
<protein>
    <recommendedName>
        <fullName evidence="1">DUF4440 domain-containing protein</fullName>
    </recommendedName>
</protein>
<dbReference type="InterPro" id="IPR032710">
    <property type="entry name" value="NTF2-like_dom_sf"/>
</dbReference>
<dbReference type="SUPFAM" id="SSF54427">
    <property type="entry name" value="NTF2-like"/>
    <property type="match status" value="1"/>
</dbReference>
<dbReference type="Gene3D" id="3.10.450.50">
    <property type="match status" value="1"/>
</dbReference>
<dbReference type="Proteomes" id="UP000193450">
    <property type="component" value="Chromosome"/>
</dbReference>
<proteinExistence type="predicted"/>
<evidence type="ECO:0000259" key="1">
    <source>
        <dbReference type="Pfam" id="PF14534"/>
    </source>
</evidence>
<dbReference type="KEGG" id="osg:BST96_13900"/>
<dbReference type="InterPro" id="IPR027843">
    <property type="entry name" value="DUF4440"/>
</dbReference>
<evidence type="ECO:0000313" key="2">
    <source>
        <dbReference type="EMBL" id="ARN75111.1"/>
    </source>
</evidence>
<sequence>MTLFYNRADNIHTNNSQSGKSMQHSPQQFILLMSLFVSLAAYSDTRTTLLDMEAACSGQQVSQPSALLKQLGAQCRPQVNHGGAATPAPISKAALIASEPSILDTLTTYTDALKAKNAEQLASVLTEDFVIIQPGGNAWDKQTYLSGGVAHVIAMFSELSFDLEPVHLSSGEHAATVIVRFRLGGLHMGKPATTFGLGTINLVKADQQWLIQHIHNSGMQVY</sequence>
<feature type="domain" description="DUF4440" evidence="1">
    <location>
        <begin position="103"/>
        <end position="211"/>
    </location>
</feature>
<dbReference type="Pfam" id="PF14534">
    <property type="entry name" value="DUF4440"/>
    <property type="match status" value="1"/>
</dbReference>
<reference evidence="2 3" key="1">
    <citation type="submission" date="2016-11" db="EMBL/GenBank/DDBJ databases">
        <title>Trade-off between light-utilization and light-protection in marine flavobacteria.</title>
        <authorList>
            <person name="Kumagai Y."/>
        </authorList>
    </citation>
    <scope>NUCLEOTIDE SEQUENCE [LARGE SCALE GENOMIC DNA]</scope>
    <source>
        <strain evidence="2 3">NBRC 107125</strain>
    </source>
</reference>
<accession>A0A1X9ND77</accession>
<organism evidence="2 3">
    <name type="scientific">Oceanicoccus sagamiensis</name>
    <dbReference type="NCBI Taxonomy" id="716816"/>
    <lineage>
        <taxon>Bacteria</taxon>
        <taxon>Pseudomonadati</taxon>
        <taxon>Pseudomonadota</taxon>
        <taxon>Gammaproteobacteria</taxon>
        <taxon>Cellvibrionales</taxon>
        <taxon>Spongiibacteraceae</taxon>
        <taxon>Oceanicoccus</taxon>
    </lineage>
</organism>